<organism evidence="7 8">
    <name type="scientific">Pseudofrankia inefficax (strain DSM 45817 / CECT 9037 / DDB 130130 / EuI1c)</name>
    <name type="common">Frankia inefficax</name>
    <dbReference type="NCBI Taxonomy" id="298654"/>
    <lineage>
        <taxon>Bacteria</taxon>
        <taxon>Bacillati</taxon>
        <taxon>Actinomycetota</taxon>
        <taxon>Actinomycetes</taxon>
        <taxon>Frankiales</taxon>
        <taxon>Frankiaceae</taxon>
        <taxon>Pseudofrankia</taxon>
    </lineage>
</organism>
<keyword evidence="8" id="KW-1185">Reference proteome</keyword>
<gene>
    <name evidence="7" type="ordered locus">FraEuI1c_5098</name>
</gene>
<reference evidence="7 8" key="1">
    <citation type="submission" date="2010-10" db="EMBL/GenBank/DDBJ databases">
        <title>Complete sequence of Frankia sp. EuI1c.</title>
        <authorList>
            <consortium name="US DOE Joint Genome Institute"/>
            <person name="Lucas S."/>
            <person name="Copeland A."/>
            <person name="Lapidus A."/>
            <person name="Cheng J.-F."/>
            <person name="Bruce D."/>
            <person name="Goodwin L."/>
            <person name="Pitluck S."/>
            <person name="Chertkov O."/>
            <person name="Detter J.C."/>
            <person name="Han C."/>
            <person name="Tapia R."/>
            <person name="Land M."/>
            <person name="Hauser L."/>
            <person name="Jeffries C."/>
            <person name="Kyrpides N."/>
            <person name="Ivanova N."/>
            <person name="Mikhailova N."/>
            <person name="Beauchemin N."/>
            <person name="Sen A."/>
            <person name="Sur S.A."/>
            <person name="Gtari M."/>
            <person name="Wall L."/>
            <person name="Tisa L."/>
            <person name="Woyke T."/>
        </authorList>
    </citation>
    <scope>NUCLEOTIDE SEQUENCE [LARGE SCALE GENOMIC DNA]</scope>
    <source>
        <strain evidence="8">DSM 45817 / CECT 9037 / EuI1c</strain>
    </source>
</reference>
<dbReference type="HOGENOM" id="CLU_033716_0_0_11"/>
<dbReference type="InterPro" id="IPR036396">
    <property type="entry name" value="Cyt_P450_sf"/>
</dbReference>
<dbReference type="GO" id="GO:0020037">
    <property type="term" value="F:heme binding"/>
    <property type="evidence" value="ECO:0007669"/>
    <property type="project" value="InterPro"/>
</dbReference>
<dbReference type="FunCoup" id="E3J5K0">
    <property type="interactions" value="41"/>
</dbReference>
<evidence type="ECO:0000256" key="1">
    <source>
        <dbReference type="ARBA" id="ARBA00010617"/>
    </source>
</evidence>
<keyword evidence="3" id="KW-0479">Metal-binding</keyword>
<dbReference type="GO" id="GO:0008395">
    <property type="term" value="F:steroid hydroxylase activity"/>
    <property type="evidence" value="ECO:0007669"/>
    <property type="project" value="TreeGrafter"/>
</dbReference>
<dbReference type="RefSeq" id="WP_013426205.1">
    <property type="nucleotide sequence ID" value="NC_014666.1"/>
</dbReference>
<accession>E3J5K0</accession>
<proteinExistence type="inferred from homology"/>
<dbReference type="InParanoid" id="E3J5K0"/>
<comment type="similarity">
    <text evidence="1">Belongs to the cytochrome P450 family.</text>
</comment>
<evidence type="ECO:0000256" key="2">
    <source>
        <dbReference type="ARBA" id="ARBA00022617"/>
    </source>
</evidence>
<evidence type="ECO:0000256" key="3">
    <source>
        <dbReference type="ARBA" id="ARBA00022723"/>
    </source>
</evidence>
<dbReference type="InterPro" id="IPR002397">
    <property type="entry name" value="Cyt_P450_B"/>
</dbReference>
<dbReference type="PRINTS" id="PR00359">
    <property type="entry name" value="BP450"/>
</dbReference>
<dbReference type="PANTHER" id="PTHR46696:SF4">
    <property type="entry name" value="BIOTIN BIOSYNTHESIS CYTOCHROME P450"/>
    <property type="match status" value="1"/>
</dbReference>
<dbReference type="GO" id="GO:0005506">
    <property type="term" value="F:iron ion binding"/>
    <property type="evidence" value="ECO:0007669"/>
    <property type="project" value="InterPro"/>
</dbReference>
<dbReference type="SUPFAM" id="SSF48264">
    <property type="entry name" value="Cytochrome P450"/>
    <property type="match status" value="1"/>
</dbReference>
<dbReference type="Gene3D" id="1.10.630.10">
    <property type="entry name" value="Cytochrome P450"/>
    <property type="match status" value="1"/>
</dbReference>
<dbReference type="EMBL" id="CP002299">
    <property type="protein sequence ID" value="ADP83087.1"/>
    <property type="molecule type" value="Genomic_DNA"/>
</dbReference>
<evidence type="ECO:0000256" key="5">
    <source>
        <dbReference type="ARBA" id="ARBA00023004"/>
    </source>
</evidence>
<dbReference type="GO" id="GO:0006707">
    <property type="term" value="P:cholesterol catabolic process"/>
    <property type="evidence" value="ECO:0007669"/>
    <property type="project" value="TreeGrafter"/>
</dbReference>
<dbReference type="Proteomes" id="UP000002484">
    <property type="component" value="Chromosome"/>
</dbReference>
<dbReference type="PANTHER" id="PTHR46696">
    <property type="entry name" value="P450, PUTATIVE (EUROFUNG)-RELATED"/>
    <property type="match status" value="1"/>
</dbReference>
<name>E3J5K0_PSEI1</name>
<sequence>MAGQISLDSIDIYDPELYVKGLPHDQFAVLRTEAPVFRHPDFEQPNGFWSVTRHADVTFVSRNPEIFSSYRQTCFLNEQTPTSLAEQQMMMVNLDPPDHTRLRSLLNRGFTPRSAARMAEKIEQACEIIVDKALATGSGDFVTMCAAELPLVVIAELMGVPNADRYKIFEWSNRMLSADDPELAPAPDEGMQAAVEAYAYANELGAAKRACPVDDIVSRLVVPDENGRELSELEFDLFFILLIVAGNETTRNAISGGMQAMIENPDQWERLRADPAGLARKAADEMVRWVSPVMAFRRTATRDVELGGQLIRENDKILMYYTAANFDETVFENPHTFDVGRDPNPHVGFGGGGPHFCLGRHLALLEIEIMYRTLARRVARVEATAAPRRLRSNFINGIKEMQVRLVPA</sequence>
<dbReference type="OrthoDB" id="5241086at2"/>
<dbReference type="FunFam" id="1.10.630.10:FF:000018">
    <property type="entry name" value="Cytochrome P450 monooxygenase"/>
    <property type="match status" value="1"/>
</dbReference>
<evidence type="ECO:0000313" key="8">
    <source>
        <dbReference type="Proteomes" id="UP000002484"/>
    </source>
</evidence>
<dbReference type="InterPro" id="IPR001128">
    <property type="entry name" value="Cyt_P450"/>
</dbReference>
<dbReference type="eggNOG" id="COG2124">
    <property type="taxonomic scope" value="Bacteria"/>
</dbReference>
<dbReference type="STRING" id="298654.FraEuI1c_5098"/>
<dbReference type="AlphaFoldDB" id="E3J5K0"/>
<keyword evidence="2" id="KW-0349">Heme</keyword>
<evidence type="ECO:0000256" key="6">
    <source>
        <dbReference type="ARBA" id="ARBA00023033"/>
    </source>
</evidence>
<protein>
    <submittedName>
        <fullName evidence="7">Cytochrome P450</fullName>
    </submittedName>
</protein>
<keyword evidence="6" id="KW-0503">Monooxygenase</keyword>
<keyword evidence="5" id="KW-0408">Iron</keyword>
<evidence type="ECO:0000313" key="7">
    <source>
        <dbReference type="EMBL" id="ADP83087.1"/>
    </source>
</evidence>
<dbReference type="KEGG" id="fri:FraEuI1c_5098"/>
<dbReference type="CDD" id="cd11033">
    <property type="entry name" value="CYP142-like"/>
    <property type="match status" value="1"/>
</dbReference>
<evidence type="ECO:0000256" key="4">
    <source>
        <dbReference type="ARBA" id="ARBA00023002"/>
    </source>
</evidence>
<dbReference type="GO" id="GO:0036199">
    <property type="term" value="F:cholest-4-en-3-one 26-monooxygenase activity"/>
    <property type="evidence" value="ECO:0007669"/>
    <property type="project" value="TreeGrafter"/>
</dbReference>
<dbReference type="Pfam" id="PF00067">
    <property type="entry name" value="p450"/>
    <property type="match status" value="1"/>
</dbReference>
<keyword evidence="4" id="KW-0560">Oxidoreductase</keyword>